<comment type="caution">
    <text evidence="1">The sequence shown here is derived from an EMBL/GenBank/DDBJ whole genome shotgun (WGS) entry which is preliminary data.</text>
</comment>
<reference evidence="1 2" key="2">
    <citation type="journal article" date="2022" name="Mol. Ecol. Resour.">
        <title>The genomes of chicory, endive, great burdock and yacon provide insights into Asteraceae paleo-polyploidization history and plant inulin production.</title>
        <authorList>
            <person name="Fan W."/>
            <person name="Wang S."/>
            <person name="Wang H."/>
            <person name="Wang A."/>
            <person name="Jiang F."/>
            <person name="Liu H."/>
            <person name="Zhao H."/>
            <person name="Xu D."/>
            <person name="Zhang Y."/>
        </authorList>
    </citation>
    <scope>NUCLEOTIDE SEQUENCE [LARGE SCALE GENOMIC DNA]</scope>
    <source>
        <strain evidence="2">cv. Punajuju</strain>
        <tissue evidence="1">Leaves</tissue>
    </source>
</reference>
<proteinExistence type="predicted"/>
<gene>
    <name evidence="1" type="ORF">L2E82_37933</name>
</gene>
<sequence length="207" mass="24373">MVKRKRSRAEAHPLRNDITAELSPDIVFEQILPRLPVKSVLRFTCVSKQWHSFLKTPMFAKMHRRLCRHVITNKLVVVSATTKLFHTIDCERPKEGFSAGRPFPFKVESYQDIRILTSVHGLLWRMDRDGNWTKVVNCGPLWNCISRDHHGLHLKNGKMLIYGDDYLYELDFMTQSKFFWSYTNEKMLVWPGGKYIETLVSPNQYKK</sequence>
<evidence type="ECO:0000313" key="2">
    <source>
        <dbReference type="Proteomes" id="UP001055811"/>
    </source>
</evidence>
<dbReference type="EMBL" id="CM042015">
    <property type="protein sequence ID" value="KAI3708627.1"/>
    <property type="molecule type" value="Genomic_DNA"/>
</dbReference>
<accession>A0ACB9AFJ8</accession>
<reference evidence="2" key="1">
    <citation type="journal article" date="2022" name="Mol. Ecol. Resour.">
        <title>The genomes of chicory, endive, great burdock and yacon provide insights into Asteraceae palaeo-polyploidization history and plant inulin production.</title>
        <authorList>
            <person name="Fan W."/>
            <person name="Wang S."/>
            <person name="Wang H."/>
            <person name="Wang A."/>
            <person name="Jiang F."/>
            <person name="Liu H."/>
            <person name="Zhao H."/>
            <person name="Xu D."/>
            <person name="Zhang Y."/>
        </authorList>
    </citation>
    <scope>NUCLEOTIDE SEQUENCE [LARGE SCALE GENOMIC DNA]</scope>
    <source>
        <strain evidence="2">cv. Punajuju</strain>
    </source>
</reference>
<keyword evidence="2" id="KW-1185">Reference proteome</keyword>
<name>A0ACB9AFJ8_CICIN</name>
<evidence type="ECO:0000313" key="1">
    <source>
        <dbReference type="EMBL" id="KAI3708627.1"/>
    </source>
</evidence>
<protein>
    <submittedName>
        <fullName evidence="1">Uncharacterized protein</fullName>
    </submittedName>
</protein>
<dbReference type="Proteomes" id="UP001055811">
    <property type="component" value="Linkage Group LG07"/>
</dbReference>
<organism evidence="1 2">
    <name type="scientific">Cichorium intybus</name>
    <name type="common">Chicory</name>
    <dbReference type="NCBI Taxonomy" id="13427"/>
    <lineage>
        <taxon>Eukaryota</taxon>
        <taxon>Viridiplantae</taxon>
        <taxon>Streptophyta</taxon>
        <taxon>Embryophyta</taxon>
        <taxon>Tracheophyta</taxon>
        <taxon>Spermatophyta</taxon>
        <taxon>Magnoliopsida</taxon>
        <taxon>eudicotyledons</taxon>
        <taxon>Gunneridae</taxon>
        <taxon>Pentapetalae</taxon>
        <taxon>asterids</taxon>
        <taxon>campanulids</taxon>
        <taxon>Asterales</taxon>
        <taxon>Asteraceae</taxon>
        <taxon>Cichorioideae</taxon>
        <taxon>Cichorieae</taxon>
        <taxon>Cichoriinae</taxon>
        <taxon>Cichorium</taxon>
    </lineage>
</organism>